<sequence>MELEERMAILMAQEELLKFETFTCEDAWELGKIFVADAMDNDLKIAISIKALSGKTLFHYALEGTNLGNDGWIDRKFRTVQHFEMSTLRYSLFLKKRGATLAERGLDPALFVACGGGFPIFVEGVGCVAAAMVSGLRDVEDHEVLIRCISKYLVVEDVPRYPVD</sequence>
<dbReference type="SUPFAM" id="SSF143744">
    <property type="entry name" value="GlcG-like"/>
    <property type="match status" value="1"/>
</dbReference>
<evidence type="ECO:0000313" key="1">
    <source>
        <dbReference type="EMBL" id="MPM10216.1"/>
    </source>
</evidence>
<dbReference type="EMBL" id="VSSQ01001665">
    <property type="protein sequence ID" value="MPM10216.1"/>
    <property type="molecule type" value="Genomic_DNA"/>
</dbReference>
<accession>A0A644X271</accession>
<dbReference type="PANTHER" id="PTHR28255">
    <property type="match status" value="1"/>
</dbReference>
<dbReference type="Gene3D" id="3.30.450.150">
    <property type="entry name" value="Haem-degrading domain"/>
    <property type="match status" value="1"/>
</dbReference>
<dbReference type="InterPro" id="IPR005624">
    <property type="entry name" value="PduO/GlcC-like"/>
</dbReference>
<dbReference type="Pfam" id="PF03928">
    <property type="entry name" value="HbpS-like"/>
    <property type="match status" value="1"/>
</dbReference>
<dbReference type="PIRSF" id="PIRSF008757">
    <property type="entry name" value="UCP008757"/>
    <property type="match status" value="1"/>
</dbReference>
<dbReference type="InterPro" id="IPR010371">
    <property type="entry name" value="YBR137W-like"/>
</dbReference>
<dbReference type="AlphaFoldDB" id="A0A644X271"/>
<name>A0A644X271_9ZZZZ</name>
<proteinExistence type="predicted"/>
<gene>
    <name evidence="1" type="ORF">SDC9_56544</name>
</gene>
<evidence type="ECO:0008006" key="2">
    <source>
        <dbReference type="Google" id="ProtNLM"/>
    </source>
</evidence>
<organism evidence="1">
    <name type="scientific">bioreactor metagenome</name>
    <dbReference type="NCBI Taxonomy" id="1076179"/>
    <lineage>
        <taxon>unclassified sequences</taxon>
        <taxon>metagenomes</taxon>
        <taxon>ecological metagenomes</taxon>
    </lineage>
</organism>
<dbReference type="InterPro" id="IPR038084">
    <property type="entry name" value="PduO/GlcC-like_sf"/>
</dbReference>
<reference evidence="1" key="1">
    <citation type="submission" date="2019-08" db="EMBL/GenBank/DDBJ databases">
        <authorList>
            <person name="Kucharzyk K."/>
            <person name="Murdoch R.W."/>
            <person name="Higgins S."/>
            <person name="Loffler F."/>
        </authorList>
    </citation>
    <scope>NUCLEOTIDE SEQUENCE</scope>
</reference>
<comment type="caution">
    <text evidence="1">The sequence shown here is derived from an EMBL/GenBank/DDBJ whole genome shotgun (WGS) entry which is preliminary data.</text>
</comment>
<protein>
    <recommendedName>
        <fullName evidence="2">Heme-degrading domain-containing protein</fullName>
    </recommendedName>
</protein>
<dbReference type="PANTHER" id="PTHR28255:SF1">
    <property type="entry name" value="UPF0303 PROTEIN YBR137W"/>
    <property type="match status" value="1"/>
</dbReference>